<keyword evidence="4" id="KW-1185">Reference proteome</keyword>
<dbReference type="Pfam" id="PF00085">
    <property type="entry name" value="Thioredoxin"/>
    <property type="match status" value="1"/>
</dbReference>
<dbReference type="EMBL" id="DS114429">
    <property type="protein sequence ID" value="EAX87572.1"/>
    <property type="molecule type" value="Genomic_DNA"/>
</dbReference>
<dbReference type="Gene3D" id="3.40.30.10">
    <property type="entry name" value="Glutaredoxin"/>
    <property type="match status" value="2"/>
</dbReference>
<dbReference type="VEuPathDB" id="TrichDB:TVAG_451750"/>
<protein>
    <recommendedName>
        <fullName evidence="2">Thioredoxin domain-containing protein</fullName>
    </recommendedName>
</protein>
<dbReference type="STRING" id="5722.A2G5I8"/>
<proteinExistence type="inferred from homology"/>
<reference evidence="3" key="2">
    <citation type="journal article" date="2007" name="Science">
        <title>Draft genome sequence of the sexually transmitted pathogen Trichomonas vaginalis.</title>
        <authorList>
            <person name="Carlton J.M."/>
            <person name="Hirt R.P."/>
            <person name="Silva J.C."/>
            <person name="Delcher A.L."/>
            <person name="Schatz M."/>
            <person name="Zhao Q."/>
            <person name="Wortman J.R."/>
            <person name="Bidwell S.L."/>
            <person name="Alsmark U.C.M."/>
            <person name="Besteiro S."/>
            <person name="Sicheritz-Ponten T."/>
            <person name="Noel C.J."/>
            <person name="Dacks J.B."/>
            <person name="Foster P.G."/>
            <person name="Simillion C."/>
            <person name="Van de Peer Y."/>
            <person name="Miranda-Saavedra D."/>
            <person name="Barton G.J."/>
            <person name="Westrop G.D."/>
            <person name="Mueller S."/>
            <person name="Dessi D."/>
            <person name="Fiori P.L."/>
            <person name="Ren Q."/>
            <person name="Paulsen I."/>
            <person name="Zhang H."/>
            <person name="Bastida-Corcuera F.D."/>
            <person name="Simoes-Barbosa A."/>
            <person name="Brown M.T."/>
            <person name="Hayes R.D."/>
            <person name="Mukherjee M."/>
            <person name="Okumura C.Y."/>
            <person name="Schneider R."/>
            <person name="Smith A.J."/>
            <person name="Vanacova S."/>
            <person name="Villalvazo M."/>
            <person name="Haas B.J."/>
            <person name="Pertea M."/>
            <person name="Feldblyum T.V."/>
            <person name="Utterback T.R."/>
            <person name="Shu C.L."/>
            <person name="Osoegawa K."/>
            <person name="de Jong P.J."/>
            <person name="Hrdy I."/>
            <person name="Horvathova L."/>
            <person name="Zubacova Z."/>
            <person name="Dolezal P."/>
            <person name="Malik S.B."/>
            <person name="Logsdon J.M. Jr."/>
            <person name="Henze K."/>
            <person name="Gupta A."/>
            <person name="Wang C.C."/>
            <person name="Dunne R.L."/>
            <person name="Upcroft J.A."/>
            <person name="Upcroft P."/>
            <person name="White O."/>
            <person name="Salzberg S.L."/>
            <person name="Tang P."/>
            <person name="Chiu C.-H."/>
            <person name="Lee Y.-S."/>
            <person name="Embley T.M."/>
            <person name="Coombs G.H."/>
            <person name="Mottram J.C."/>
            <person name="Tachezy J."/>
            <person name="Fraser-Liggett C.M."/>
            <person name="Johnson P.J."/>
        </authorList>
    </citation>
    <scope>NUCLEOTIDE SEQUENCE [LARGE SCALE GENOMIC DNA]</scope>
    <source>
        <strain evidence="3">G3</strain>
    </source>
</reference>
<dbReference type="SMR" id="A2G5I8"/>
<evidence type="ECO:0000313" key="3">
    <source>
        <dbReference type="EMBL" id="EAX87572.1"/>
    </source>
</evidence>
<dbReference type="VEuPathDB" id="TrichDB:TVAGG3_0332290"/>
<feature type="domain" description="Thioredoxin" evidence="2">
    <location>
        <begin position="18"/>
        <end position="117"/>
    </location>
</feature>
<organism evidence="3 4">
    <name type="scientific">Trichomonas vaginalis (strain ATCC PRA-98 / G3)</name>
    <dbReference type="NCBI Taxonomy" id="412133"/>
    <lineage>
        <taxon>Eukaryota</taxon>
        <taxon>Metamonada</taxon>
        <taxon>Parabasalia</taxon>
        <taxon>Trichomonadida</taxon>
        <taxon>Trichomonadidae</taxon>
        <taxon>Trichomonas</taxon>
    </lineage>
</organism>
<gene>
    <name evidence="3" type="ORF">TVAG_451750</name>
</gene>
<dbReference type="KEGG" id="tva:75650083"/>
<dbReference type="InterPro" id="IPR013766">
    <property type="entry name" value="Thioredoxin_domain"/>
</dbReference>
<dbReference type="SUPFAM" id="SSF52833">
    <property type="entry name" value="Thioredoxin-like"/>
    <property type="match status" value="1"/>
</dbReference>
<evidence type="ECO:0000313" key="4">
    <source>
        <dbReference type="Proteomes" id="UP000001542"/>
    </source>
</evidence>
<evidence type="ECO:0000256" key="1">
    <source>
        <dbReference type="ARBA" id="ARBA00006347"/>
    </source>
</evidence>
<dbReference type="GO" id="GO:0006457">
    <property type="term" value="P:protein folding"/>
    <property type="evidence" value="ECO:0000318"/>
    <property type="project" value="GO_Central"/>
</dbReference>
<evidence type="ECO:0000259" key="2">
    <source>
        <dbReference type="Pfam" id="PF00085"/>
    </source>
</evidence>
<dbReference type="PANTHER" id="PTHR18929:SF240">
    <property type="entry name" value="PROTEIN DISULFIDE-ISOMERASE"/>
    <property type="match status" value="1"/>
</dbReference>
<dbReference type="GO" id="GO:0034976">
    <property type="term" value="P:response to endoplasmic reticulum stress"/>
    <property type="evidence" value="ECO:0000318"/>
    <property type="project" value="GO_Central"/>
</dbReference>
<dbReference type="OrthoDB" id="427280at2759"/>
<name>A2G5I8_TRIV3</name>
<reference evidence="3" key="1">
    <citation type="submission" date="2006-10" db="EMBL/GenBank/DDBJ databases">
        <authorList>
            <person name="Amadeo P."/>
            <person name="Zhao Q."/>
            <person name="Wortman J."/>
            <person name="Fraser-Liggett C."/>
            <person name="Carlton J."/>
        </authorList>
    </citation>
    <scope>NUCLEOTIDE SEQUENCE</scope>
    <source>
        <strain evidence="3">G3</strain>
    </source>
</reference>
<dbReference type="eggNOG" id="KOG0190">
    <property type="taxonomic scope" value="Eukaryota"/>
</dbReference>
<dbReference type="AlphaFoldDB" id="A2G5I8"/>
<dbReference type="Pfam" id="PF13848">
    <property type="entry name" value="Thioredoxin_6"/>
    <property type="match status" value="1"/>
</dbReference>
<dbReference type="GO" id="GO:0003756">
    <property type="term" value="F:protein disulfide isomerase activity"/>
    <property type="evidence" value="ECO:0000318"/>
    <property type="project" value="GO_Central"/>
</dbReference>
<dbReference type="GO" id="GO:0005783">
    <property type="term" value="C:endoplasmic reticulum"/>
    <property type="evidence" value="ECO:0000318"/>
    <property type="project" value="GO_Central"/>
</dbReference>
<dbReference type="InterPro" id="IPR036249">
    <property type="entry name" value="Thioredoxin-like_sf"/>
</dbReference>
<accession>A2G5I8</accession>
<dbReference type="Proteomes" id="UP000001542">
    <property type="component" value="Unassembled WGS sequence"/>
</dbReference>
<dbReference type="PANTHER" id="PTHR18929">
    <property type="entry name" value="PROTEIN DISULFIDE ISOMERASE"/>
    <property type="match status" value="1"/>
</dbReference>
<dbReference type="OMA" id="FTPWCIN"/>
<comment type="similarity">
    <text evidence="1">Belongs to the protein disulfide isomerase family.</text>
</comment>
<sequence>MLPILFSLVRSEIYLPPTLNDENFETKINKSKLALVMAIDENNTEVERLMPHFRAAAETFHSGNKCDFFYLDGNNAPHTLDLYNIQFFPSFYVFRNGQFMTEYTGERNSTDLRKYLTRITNKPLVVEIDSQDRAYKFLQYNPIAAILTSDEDTSDDVIEVFQDLAEKFIDIIPFVRSTSTEAAYQFGLQQDQDTSLTNAILIRRSIDDVIVQYPISEIDKTDELEKFIRDNAYPLYRLTEGTLFRDVIHDSRMTVFCFCDVNKKHSLKQVHWGMRQIYDKFKDNFTYAYGPYRQFTQLLNEMGTAGTKEPIWVVANFTENGDVSEKLFIPEGTEITPAILDQLLDQVINSFPIIPVKSEEIPEEDEDDLPNLKKLVGSNFRAVYGSPKDSVTLIAPSATDKTSIDLLQELQAIAYEFNQQKYSRFMFYYINAEKNDIPLDVPKDKPTLILKKRGKGMILPNESNAMKLFRLIVTEAKLNVKVPRKLKFAEENLEL</sequence>
<dbReference type="InParanoid" id="A2G5I8"/>